<dbReference type="InterPro" id="IPR001117">
    <property type="entry name" value="Cu-oxidase_2nd"/>
</dbReference>
<proteinExistence type="predicted"/>
<evidence type="ECO:0000256" key="4">
    <source>
        <dbReference type="SAM" id="SignalP"/>
    </source>
</evidence>
<dbReference type="CDD" id="cd13848">
    <property type="entry name" value="CuRO_1_CopA"/>
    <property type="match status" value="1"/>
</dbReference>
<dbReference type="Pfam" id="PF00394">
    <property type="entry name" value="Cu-oxidase"/>
    <property type="match status" value="1"/>
</dbReference>
<dbReference type="Pfam" id="PF07732">
    <property type="entry name" value="Cu-oxidase_3"/>
    <property type="match status" value="1"/>
</dbReference>
<evidence type="ECO:0000259" key="6">
    <source>
        <dbReference type="Pfam" id="PF07731"/>
    </source>
</evidence>
<dbReference type="AlphaFoldDB" id="M2T8I8"/>
<gene>
    <name evidence="8" type="ORF">C725_1859</name>
</gene>
<dbReference type="SUPFAM" id="SSF49503">
    <property type="entry name" value="Cupredoxins"/>
    <property type="match status" value="3"/>
</dbReference>
<dbReference type="NCBIfam" id="TIGR01480">
    <property type="entry name" value="copper_res_A"/>
    <property type="match status" value="1"/>
</dbReference>
<keyword evidence="2" id="KW-0560">Oxidoreductase</keyword>
<evidence type="ECO:0000313" key="8">
    <source>
        <dbReference type="EMBL" id="EMD82819.1"/>
    </source>
</evidence>
<feature type="domain" description="Plastocyanin-like" evidence="7">
    <location>
        <begin position="68"/>
        <end position="170"/>
    </location>
</feature>
<keyword evidence="3" id="KW-0186">Copper</keyword>
<keyword evidence="1" id="KW-0479">Metal-binding</keyword>
<dbReference type="GO" id="GO:0005507">
    <property type="term" value="F:copper ion binding"/>
    <property type="evidence" value="ECO:0007669"/>
    <property type="project" value="InterPro"/>
</dbReference>
<dbReference type="InterPro" id="IPR033138">
    <property type="entry name" value="Cu_oxidase_CS"/>
</dbReference>
<dbReference type="Gene3D" id="2.60.40.420">
    <property type="entry name" value="Cupredoxins - blue copper proteins"/>
    <property type="match status" value="3"/>
</dbReference>
<dbReference type="InterPro" id="IPR034284">
    <property type="entry name" value="CuRO_1_CopA"/>
</dbReference>
<feature type="chain" id="PRO_5004026530" evidence="4">
    <location>
        <begin position="34"/>
        <end position="640"/>
    </location>
</feature>
<dbReference type="InterPro" id="IPR006376">
    <property type="entry name" value="Cu-R_CopA"/>
</dbReference>
<dbReference type="PROSITE" id="PS00080">
    <property type="entry name" value="MULTICOPPER_OXIDASE2"/>
    <property type="match status" value="1"/>
</dbReference>
<dbReference type="GO" id="GO:0042597">
    <property type="term" value="C:periplasmic space"/>
    <property type="evidence" value="ECO:0007669"/>
    <property type="project" value="InterPro"/>
</dbReference>
<dbReference type="EMBL" id="AMRV01000005">
    <property type="protein sequence ID" value="EMD82819.1"/>
    <property type="molecule type" value="Genomic_DNA"/>
</dbReference>
<feature type="signal peptide" evidence="4">
    <location>
        <begin position="1"/>
        <end position="33"/>
    </location>
</feature>
<dbReference type="InterPro" id="IPR045087">
    <property type="entry name" value="Cu-oxidase_fam"/>
</dbReference>
<organism evidence="8 9">
    <name type="scientific">Pacificimonas flava</name>
    <dbReference type="NCBI Taxonomy" id="1234595"/>
    <lineage>
        <taxon>Bacteria</taxon>
        <taxon>Pseudomonadati</taxon>
        <taxon>Pseudomonadota</taxon>
        <taxon>Alphaproteobacteria</taxon>
        <taxon>Sphingomonadales</taxon>
        <taxon>Sphingosinicellaceae</taxon>
        <taxon>Pacificimonas</taxon>
    </lineage>
</organism>
<dbReference type="InterPro" id="IPR002355">
    <property type="entry name" value="Cu_oxidase_Cu_BS"/>
</dbReference>
<dbReference type="GO" id="GO:0016491">
    <property type="term" value="F:oxidoreductase activity"/>
    <property type="evidence" value="ECO:0007669"/>
    <property type="project" value="UniProtKB-KW"/>
</dbReference>
<evidence type="ECO:0000256" key="2">
    <source>
        <dbReference type="ARBA" id="ARBA00023002"/>
    </source>
</evidence>
<dbReference type="Proteomes" id="UP000011717">
    <property type="component" value="Unassembled WGS sequence"/>
</dbReference>
<dbReference type="CDD" id="cd13874">
    <property type="entry name" value="CuRO_2_CopA"/>
    <property type="match status" value="1"/>
</dbReference>
<evidence type="ECO:0000313" key="9">
    <source>
        <dbReference type="Proteomes" id="UP000011717"/>
    </source>
</evidence>
<dbReference type="InterPro" id="IPR006311">
    <property type="entry name" value="TAT_signal"/>
</dbReference>
<dbReference type="InterPro" id="IPR034279">
    <property type="entry name" value="CuRO_3_CopA"/>
</dbReference>
<dbReference type="PANTHER" id="PTHR11709">
    <property type="entry name" value="MULTI-COPPER OXIDASE"/>
    <property type="match status" value="1"/>
</dbReference>
<accession>M2T8I8</accession>
<name>M2T8I8_9SPHN</name>
<dbReference type="PATRIC" id="fig|1234595.3.peg.1862"/>
<dbReference type="InterPro" id="IPR011707">
    <property type="entry name" value="Cu-oxidase-like_N"/>
</dbReference>
<evidence type="ECO:0000259" key="5">
    <source>
        <dbReference type="Pfam" id="PF00394"/>
    </source>
</evidence>
<evidence type="ECO:0000256" key="3">
    <source>
        <dbReference type="ARBA" id="ARBA00023008"/>
    </source>
</evidence>
<dbReference type="RefSeq" id="WP_008602151.1">
    <property type="nucleotide sequence ID" value="NZ_AMRV01000005.1"/>
</dbReference>
<dbReference type="PROSITE" id="PS00079">
    <property type="entry name" value="MULTICOPPER_OXIDASE1"/>
    <property type="match status" value="1"/>
</dbReference>
<keyword evidence="4" id="KW-0732">Signal</keyword>
<comment type="caution">
    <text evidence="8">The sequence shown here is derived from an EMBL/GenBank/DDBJ whole genome shotgun (WGS) entry which is preliminary data.</text>
</comment>
<evidence type="ECO:0000256" key="1">
    <source>
        <dbReference type="ARBA" id="ARBA00022723"/>
    </source>
</evidence>
<protein>
    <submittedName>
        <fullName evidence="8">Multicopper oxidase</fullName>
    </submittedName>
</protein>
<dbReference type="CDD" id="cd13896">
    <property type="entry name" value="CuRO_3_CopA"/>
    <property type="match status" value="1"/>
</dbReference>
<dbReference type="InterPro" id="IPR008972">
    <property type="entry name" value="Cupredoxin"/>
</dbReference>
<feature type="domain" description="Plastocyanin-like" evidence="6">
    <location>
        <begin position="512"/>
        <end position="632"/>
    </location>
</feature>
<reference evidence="8 9" key="1">
    <citation type="journal article" date="2013" name="Genome Announc.">
        <title>Draft Genome Sequence of Strain JLT2015T, Belonging to the Family Sphingomonadaceae of the Alphaproteobacteria.</title>
        <authorList>
            <person name="Tang K."/>
            <person name="Liu K."/>
            <person name="Li S."/>
            <person name="Jiao N."/>
        </authorList>
    </citation>
    <scope>NUCLEOTIDE SEQUENCE [LARGE SCALE GENOMIC DNA]</scope>
    <source>
        <strain evidence="8 9">JLT2015</strain>
    </source>
</reference>
<dbReference type="InterPro" id="IPR034282">
    <property type="entry name" value="CuRO_2_CopA"/>
</dbReference>
<dbReference type="PANTHER" id="PTHR11709:SF394">
    <property type="entry name" value="FI03373P-RELATED"/>
    <property type="match status" value="1"/>
</dbReference>
<dbReference type="InterPro" id="IPR011706">
    <property type="entry name" value="Cu-oxidase_C"/>
</dbReference>
<feature type="domain" description="Plastocyanin-like" evidence="5">
    <location>
        <begin position="242"/>
        <end position="343"/>
    </location>
</feature>
<dbReference type="Pfam" id="PF07731">
    <property type="entry name" value="Cu-oxidase_2"/>
    <property type="match status" value="1"/>
</dbReference>
<sequence length="640" mass="69133">MVGVTGISMISRRQALGGAAALGLAGLSAPSWAHGGDVQAREIRSGFDAVSGEDIDLTIARGTRRVGRRQGSAVAVNGSVPGPLVRLKQGQTVRLNVTNTLDEDSSIHWHGLLVPFQYDGVPGVSFPGIAPGETFRYEFPVRQAGTYWWHSHSGLQEQTGHYGPIIIEPDDPDPVEADRDYVLLLSEFTPHHPHRLMAKLKKGEGYFNYQQRSWTDDYPLTAEERRMWAKMRMMPTDILDVTGAEYTYLANGHGPADGLEYAFRPGERVRLRLINGSAMTFFNVRIPGLVMTVVAADGQNVRPVEVDELQIGVAETYDVIVEPRGAAAYTIAAESMDRSGMAVASLVSAPGARADVPALRSPPLLTMADMGMNHGSAHGMEHGASQGMNHGASQGMNHGAAQGMDHGAMGHGAMAGDATDHTAMDHPAMDHGGGSHAAMGHSDQAPASASMNGMDMRDTDLLPDTVKVGPGIDMVSMNPVDRMGDPGIGLATVPHRTLNYRMLRALARNPVRPPTREMEIHLTGNMERYMWSFDGQKFAAVSDSPIRFAHDERVRVKLVNDTMMAHPIHLHGHFFELVNGADAADQPLKHTVIVQPGGSATFDLTANEPGDWAFHCHLLYHMHAGMFQVVSVAFPQGEGA</sequence>
<keyword evidence="9" id="KW-1185">Reference proteome</keyword>
<evidence type="ECO:0000259" key="7">
    <source>
        <dbReference type="Pfam" id="PF07732"/>
    </source>
</evidence>
<dbReference type="PROSITE" id="PS51318">
    <property type="entry name" value="TAT"/>
    <property type="match status" value="1"/>
</dbReference>